<keyword evidence="3 6" id="KW-0812">Transmembrane</keyword>
<name>A0A9W9G515_9EURO</name>
<gene>
    <name evidence="7" type="ORF">N7532_000253</name>
</gene>
<feature type="transmembrane region" description="Helical" evidence="6">
    <location>
        <begin position="108"/>
        <end position="128"/>
    </location>
</feature>
<dbReference type="Proteomes" id="UP001149074">
    <property type="component" value="Unassembled WGS sequence"/>
</dbReference>
<dbReference type="Pfam" id="PF01184">
    <property type="entry name" value="Gpr1_Fun34_YaaH"/>
    <property type="match status" value="1"/>
</dbReference>
<organism evidence="7 8">
    <name type="scientific">Penicillium argentinense</name>
    <dbReference type="NCBI Taxonomy" id="1131581"/>
    <lineage>
        <taxon>Eukaryota</taxon>
        <taxon>Fungi</taxon>
        <taxon>Dikarya</taxon>
        <taxon>Ascomycota</taxon>
        <taxon>Pezizomycotina</taxon>
        <taxon>Eurotiomycetes</taxon>
        <taxon>Eurotiomycetidae</taxon>
        <taxon>Eurotiales</taxon>
        <taxon>Aspergillaceae</taxon>
        <taxon>Penicillium</taxon>
    </lineage>
</organism>
<dbReference type="GO" id="GO:0005886">
    <property type="term" value="C:plasma membrane"/>
    <property type="evidence" value="ECO:0007669"/>
    <property type="project" value="TreeGrafter"/>
</dbReference>
<keyword evidence="4 6" id="KW-1133">Transmembrane helix</keyword>
<dbReference type="RefSeq" id="XP_056479981.1">
    <property type="nucleotide sequence ID" value="XM_056612757.1"/>
</dbReference>
<evidence type="ECO:0000313" key="7">
    <source>
        <dbReference type="EMBL" id="KAJ5112208.1"/>
    </source>
</evidence>
<protein>
    <submittedName>
        <fullName evidence="7">Uncharacterized protein</fullName>
    </submittedName>
</protein>
<evidence type="ECO:0000256" key="4">
    <source>
        <dbReference type="ARBA" id="ARBA00022989"/>
    </source>
</evidence>
<dbReference type="GeneID" id="81351736"/>
<evidence type="ECO:0000256" key="1">
    <source>
        <dbReference type="ARBA" id="ARBA00004141"/>
    </source>
</evidence>
<reference evidence="7" key="2">
    <citation type="journal article" date="2023" name="IMA Fungus">
        <title>Comparative genomic study of the Penicillium genus elucidates a diverse pangenome and 15 lateral gene transfer events.</title>
        <authorList>
            <person name="Petersen C."/>
            <person name="Sorensen T."/>
            <person name="Nielsen M.R."/>
            <person name="Sondergaard T.E."/>
            <person name="Sorensen J.L."/>
            <person name="Fitzpatrick D.A."/>
            <person name="Frisvad J.C."/>
            <person name="Nielsen K.L."/>
        </authorList>
    </citation>
    <scope>NUCLEOTIDE SEQUENCE</scope>
    <source>
        <strain evidence="7">IBT 30761</strain>
    </source>
</reference>
<sequence>MPLIKAESTKDSHVDTLQQTRTQGSIQIPADLLEQLYLSPETRVKGRLRQTFGNPTPVALGGFLVCASAHSMTLLGWQGASGLGGANLGCFLYVGGAIQFLGAIGEWVLGNTFSTVVFFTFGGFWLTYATAINPNSGASAEYSPNPHNPALGLSEPGFFATFGFFLVAMTLVIFFFAIASVRTNLVFFTVFLTLIPTVACLSAAFFALAHGDAATAATCEHVGGGLLLAVAFLGWYIFLSLLLLSVDFPIRLPMGDLSTRIQGFNQRQKAHSNPEESV</sequence>
<feature type="transmembrane region" description="Helical" evidence="6">
    <location>
        <begin position="221"/>
        <end position="244"/>
    </location>
</feature>
<keyword evidence="8" id="KW-1185">Reference proteome</keyword>
<feature type="transmembrane region" description="Helical" evidence="6">
    <location>
        <begin position="158"/>
        <end position="178"/>
    </location>
</feature>
<evidence type="ECO:0000313" key="8">
    <source>
        <dbReference type="Proteomes" id="UP001149074"/>
    </source>
</evidence>
<comment type="subcellular location">
    <subcellularLocation>
        <location evidence="1">Membrane</location>
        <topology evidence="1">Multi-pass membrane protein</topology>
    </subcellularLocation>
</comment>
<dbReference type="PANTHER" id="PTHR31123:SF6">
    <property type="entry name" value="MEMBRANE AMMONIUM TRANSPORTER (ATO3), PUTATIVE (AFU_ORTHOLOGUE AFUA_5G01140)-RELATED"/>
    <property type="match status" value="1"/>
</dbReference>
<dbReference type="InterPro" id="IPR000791">
    <property type="entry name" value="Gpr1/Fun34/SatP-like"/>
</dbReference>
<dbReference type="PANTHER" id="PTHR31123">
    <property type="entry name" value="ACCUMULATION OF DYADS PROTEIN 2-RELATED"/>
    <property type="match status" value="1"/>
</dbReference>
<dbReference type="GO" id="GO:0015123">
    <property type="term" value="F:acetate transmembrane transporter activity"/>
    <property type="evidence" value="ECO:0007669"/>
    <property type="project" value="TreeGrafter"/>
</dbReference>
<evidence type="ECO:0000256" key="3">
    <source>
        <dbReference type="ARBA" id="ARBA00022692"/>
    </source>
</evidence>
<dbReference type="InterPro" id="IPR051633">
    <property type="entry name" value="AceTr"/>
</dbReference>
<dbReference type="AlphaFoldDB" id="A0A9W9G515"/>
<evidence type="ECO:0000256" key="6">
    <source>
        <dbReference type="SAM" id="Phobius"/>
    </source>
</evidence>
<feature type="transmembrane region" description="Helical" evidence="6">
    <location>
        <begin position="57"/>
        <end position="77"/>
    </location>
</feature>
<dbReference type="OrthoDB" id="3648309at2759"/>
<feature type="transmembrane region" description="Helical" evidence="6">
    <location>
        <begin position="83"/>
        <end position="101"/>
    </location>
</feature>
<comment type="caution">
    <text evidence="7">The sequence shown here is derived from an EMBL/GenBank/DDBJ whole genome shotgun (WGS) entry which is preliminary data.</text>
</comment>
<dbReference type="EMBL" id="JAPQKI010000001">
    <property type="protein sequence ID" value="KAJ5112208.1"/>
    <property type="molecule type" value="Genomic_DNA"/>
</dbReference>
<feature type="transmembrane region" description="Helical" evidence="6">
    <location>
        <begin position="185"/>
        <end position="209"/>
    </location>
</feature>
<comment type="similarity">
    <text evidence="2">Belongs to the acetate uptake transporter (AceTr) (TC 2.A.96) family.</text>
</comment>
<evidence type="ECO:0000256" key="5">
    <source>
        <dbReference type="ARBA" id="ARBA00023136"/>
    </source>
</evidence>
<accession>A0A9W9G515</accession>
<proteinExistence type="inferred from homology"/>
<keyword evidence="5 6" id="KW-0472">Membrane</keyword>
<reference evidence="7" key="1">
    <citation type="submission" date="2022-11" db="EMBL/GenBank/DDBJ databases">
        <authorList>
            <person name="Petersen C."/>
        </authorList>
    </citation>
    <scope>NUCLEOTIDE SEQUENCE</scope>
    <source>
        <strain evidence="7">IBT 30761</strain>
    </source>
</reference>
<evidence type="ECO:0000256" key="2">
    <source>
        <dbReference type="ARBA" id="ARBA00005587"/>
    </source>
</evidence>